<evidence type="ECO:0000256" key="2">
    <source>
        <dbReference type="ARBA" id="ARBA00010024"/>
    </source>
</evidence>
<organism evidence="13">
    <name type="scientific">Picea sitchensis</name>
    <name type="common">Sitka spruce</name>
    <name type="synonym">Pinus sitchensis</name>
    <dbReference type="NCBI Taxonomy" id="3332"/>
    <lineage>
        <taxon>Eukaryota</taxon>
        <taxon>Viridiplantae</taxon>
        <taxon>Streptophyta</taxon>
        <taxon>Embryophyta</taxon>
        <taxon>Tracheophyta</taxon>
        <taxon>Spermatophyta</taxon>
        <taxon>Pinopsida</taxon>
        <taxon>Pinidae</taxon>
        <taxon>Conifers I</taxon>
        <taxon>Pinales</taxon>
        <taxon>Pinaceae</taxon>
        <taxon>Picea</taxon>
    </lineage>
</organism>
<evidence type="ECO:0000256" key="6">
    <source>
        <dbReference type="ARBA" id="ARBA00022833"/>
    </source>
</evidence>
<dbReference type="EMBL" id="EF085062">
    <property type="protein sequence ID" value="ABK24370.1"/>
    <property type="molecule type" value="mRNA"/>
</dbReference>
<feature type="region of interest" description="Disordered" evidence="10">
    <location>
        <begin position="413"/>
        <end position="447"/>
    </location>
</feature>
<name>A9NUQ9_PICSI</name>
<evidence type="ECO:0000259" key="11">
    <source>
        <dbReference type="PROSITE" id="PS50119"/>
    </source>
</evidence>
<comment type="similarity">
    <text evidence="2">Belongs to the CONSTANS family.</text>
</comment>
<dbReference type="Pfam" id="PF06203">
    <property type="entry name" value="CCT"/>
    <property type="match status" value="1"/>
</dbReference>
<evidence type="ECO:0000256" key="9">
    <source>
        <dbReference type="PROSITE-ProRule" id="PRU00357"/>
    </source>
</evidence>
<accession>A9NUQ9</accession>
<dbReference type="GO" id="GO:0006355">
    <property type="term" value="P:regulation of DNA-templated transcription"/>
    <property type="evidence" value="ECO:0007669"/>
    <property type="project" value="UniProtKB-ARBA"/>
</dbReference>
<dbReference type="InterPro" id="IPR000315">
    <property type="entry name" value="Znf_B-box"/>
</dbReference>
<dbReference type="AlphaFoldDB" id="A9NUQ9"/>
<keyword evidence="3" id="KW-0479">Metal-binding</keyword>
<evidence type="ECO:0000256" key="4">
    <source>
        <dbReference type="ARBA" id="ARBA00022737"/>
    </source>
</evidence>
<keyword evidence="4" id="KW-0677">Repeat</keyword>
<keyword evidence="6" id="KW-0862">Zinc</keyword>
<dbReference type="CDD" id="cd19821">
    <property type="entry name" value="Bbox1_BBX-like"/>
    <property type="match status" value="1"/>
</dbReference>
<dbReference type="InterPro" id="IPR049808">
    <property type="entry name" value="CONSTANS-like_Bbox1"/>
</dbReference>
<evidence type="ECO:0000256" key="10">
    <source>
        <dbReference type="SAM" id="MobiDB-lite"/>
    </source>
</evidence>
<dbReference type="PANTHER" id="PTHR31717">
    <property type="entry name" value="ZINC FINGER PROTEIN CONSTANS-LIKE 10"/>
    <property type="match status" value="1"/>
</dbReference>
<feature type="domain" description="B box-type" evidence="11">
    <location>
        <begin position="1"/>
        <end position="47"/>
    </location>
</feature>
<evidence type="ECO:0000256" key="5">
    <source>
        <dbReference type="ARBA" id="ARBA00022771"/>
    </source>
</evidence>
<reference evidence="13" key="1">
    <citation type="journal article" date="2008" name="BMC Genomics">
        <title>A conifer genomics resource of 200,000 spruce (Picea spp.) ESTs and 6,464 high-quality, sequence-finished full-length cDNAs for Sitka spruce (Picea sitchensis).</title>
        <authorList>
            <person name="Ralph S.G."/>
            <person name="Chun H.J."/>
            <person name="Kolosova N."/>
            <person name="Cooper D."/>
            <person name="Oddy C."/>
            <person name="Ritland C.E."/>
            <person name="Kirkpatrick R."/>
            <person name="Moore R."/>
            <person name="Barber S."/>
            <person name="Holt R.A."/>
            <person name="Jones S.J."/>
            <person name="Marra M.A."/>
            <person name="Douglas C.J."/>
            <person name="Ritland K."/>
            <person name="Bohlmann J."/>
        </authorList>
    </citation>
    <scope>NUCLEOTIDE SEQUENCE</scope>
    <source>
        <tissue evidence="13">Green portion of the leader tissue</tissue>
    </source>
</reference>
<dbReference type="PANTHER" id="PTHR31717:SF45">
    <property type="entry name" value="ZINC FINGER PROTEIN CONSTANS-LIKE 14-RELATED"/>
    <property type="match status" value="1"/>
</dbReference>
<dbReference type="InterPro" id="IPR010402">
    <property type="entry name" value="CCT_domain"/>
</dbReference>
<feature type="region of interest" description="Disordered" evidence="10">
    <location>
        <begin position="178"/>
        <end position="202"/>
    </location>
</feature>
<keyword evidence="5 8" id="KW-0863">Zinc-finger</keyword>
<sequence>MDTMCDFCGEIRSTVYCRADSASLCLSCDEHIHGANALSKRHLRTVLCDGCSVEPAAFSCNDHKLSFCHNCDRQSHSNSPQHRRKSISYYTGCPSAAELAELWDCELDRLGGDDQQGPSVPGIGWGNSGGENGSLETLLASGIDAGFAQNLGSWIEPSASPKVDLPLSSQRNSNVNTMLFDSEGSAGTMKAREDRQQQSKQKRAVVQQLLALQKSQHQTLTEVQNHEEVHAYVPAQVQVEVQSMESSLSRPLEDDFQIQSQHLERQQKGQQQGKQSLQQQKMQHVSLLIPESEPLKSDTNIEIAIQGDSFWRCGAASETNQLWDQNMQDLGICEDDDCCDAFHISDVDLIFENYEDIFGGPQGESALMFEDLEAACSSMDKVVSIADPSGCNNNSLLASSAPPAGYVVALSSQEPGKEGAAPHPATGRTVQGVPGPNVPNNIRHPVQPAPASLAQSLSSYSGDGNAADYHDCDVSPIFLKGEPPWGSTNTDSAFLNARGNAMIRYKEKKKARMYEKKIRYASRKARADVRKRVKGRFVKAGEAFDYDPLATTGHY</sequence>
<dbReference type="PROSITE" id="PS50119">
    <property type="entry name" value="ZF_BBOX"/>
    <property type="match status" value="2"/>
</dbReference>
<dbReference type="PROSITE" id="PS51017">
    <property type="entry name" value="CCT"/>
    <property type="match status" value="1"/>
</dbReference>
<feature type="domain" description="CCT" evidence="12">
    <location>
        <begin position="498"/>
        <end position="540"/>
    </location>
</feature>
<feature type="region of interest" description="Disordered" evidence="10">
    <location>
        <begin position="263"/>
        <end position="282"/>
    </location>
</feature>
<feature type="domain" description="B box-type" evidence="11">
    <location>
        <begin position="43"/>
        <end position="87"/>
    </location>
</feature>
<evidence type="ECO:0000256" key="7">
    <source>
        <dbReference type="ARBA" id="ARBA00023242"/>
    </source>
</evidence>
<evidence type="ECO:0000259" key="12">
    <source>
        <dbReference type="PROSITE" id="PS51017"/>
    </source>
</evidence>
<evidence type="ECO:0008006" key="14">
    <source>
        <dbReference type="Google" id="ProtNLM"/>
    </source>
</evidence>
<proteinExistence type="evidence at transcript level"/>
<evidence type="ECO:0000256" key="3">
    <source>
        <dbReference type="ARBA" id="ARBA00022723"/>
    </source>
</evidence>
<feature type="compositionally biased region" description="Low complexity" evidence="10">
    <location>
        <begin position="268"/>
        <end position="282"/>
    </location>
</feature>
<dbReference type="GO" id="GO:0005634">
    <property type="term" value="C:nucleus"/>
    <property type="evidence" value="ECO:0007669"/>
    <property type="project" value="UniProtKB-SubCell"/>
</dbReference>
<protein>
    <recommendedName>
        <fullName evidence="14">CCT domain-containing protein</fullName>
    </recommendedName>
</protein>
<dbReference type="SMART" id="SM00336">
    <property type="entry name" value="BBOX"/>
    <property type="match status" value="2"/>
</dbReference>
<evidence type="ECO:0000256" key="8">
    <source>
        <dbReference type="PROSITE-ProRule" id="PRU00024"/>
    </source>
</evidence>
<evidence type="ECO:0000313" key="13">
    <source>
        <dbReference type="EMBL" id="ABK24370.1"/>
    </source>
</evidence>
<keyword evidence="7 9" id="KW-0539">Nucleus</keyword>
<comment type="subcellular location">
    <subcellularLocation>
        <location evidence="1 9">Nucleus</location>
    </subcellularLocation>
</comment>
<evidence type="ECO:0000256" key="1">
    <source>
        <dbReference type="ARBA" id="ARBA00004123"/>
    </source>
</evidence>
<dbReference type="GO" id="GO:0008270">
    <property type="term" value="F:zinc ion binding"/>
    <property type="evidence" value="ECO:0007669"/>
    <property type="project" value="UniProtKB-KW"/>
</dbReference>